<evidence type="ECO:0000313" key="2">
    <source>
        <dbReference type="Proteomes" id="UP001320314"/>
    </source>
</evidence>
<evidence type="ECO:0000313" key="1">
    <source>
        <dbReference type="EMBL" id="MCD5517405.1"/>
    </source>
</evidence>
<proteinExistence type="predicted"/>
<protein>
    <submittedName>
        <fullName evidence="1">HK97 gp10 family phage protein</fullName>
    </submittedName>
</protein>
<dbReference type="Proteomes" id="UP001320314">
    <property type="component" value="Unassembled WGS sequence"/>
</dbReference>
<comment type="caution">
    <text evidence="1">The sequence shown here is derived from an EMBL/GenBank/DDBJ whole genome shotgun (WGS) entry which is preliminary data.</text>
</comment>
<dbReference type="EMBL" id="JAJNUD010000003">
    <property type="protein sequence ID" value="MCD5517405.1"/>
    <property type="molecule type" value="Genomic_DNA"/>
</dbReference>
<dbReference type="NCBIfam" id="TIGR01725">
    <property type="entry name" value="phge_HK97_gp10"/>
    <property type="match status" value="1"/>
</dbReference>
<organism evidence="1 2">
    <name type="scientific">Lactobacillus delbrueckii subsp. allosunkii</name>
    <dbReference type="NCBI Taxonomy" id="1050107"/>
    <lineage>
        <taxon>Bacteria</taxon>
        <taxon>Bacillati</taxon>
        <taxon>Bacillota</taxon>
        <taxon>Bacilli</taxon>
        <taxon>Lactobacillales</taxon>
        <taxon>Lactobacillaceae</taxon>
        <taxon>Lactobacillus</taxon>
    </lineage>
</organism>
<dbReference type="RefSeq" id="WP_231523205.1">
    <property type="nucleotide sequence ID" value="NZ_JAJNUD010000003.1"/>
</dbReference>
<dbReference type="InterPro" id="IPR010064">
    <property type="entry name" value="HK97-gp10_tail"/>
</dbReference>
<dbReference type="Pfam" id="PF04883">
    <property type="entry name" value="HK97-gp10_like"/>
    <property type="match status" value="1"/>
</dbReference>
<sequence length="129" mass="14480">MGFENMMADLSNIGDKVIPDTSTKRKMTEAGAKVLAEKLKEATPRTKHNDVKYGHLQDNVTYQGTDIDGEENGSSTVGYGKKAYVARFLNDGTVKMPATHFVDNVRRESSDEVFKVQRESYDKLMRGDR</sequence>
<accession>A0ABD4SBL1</accession>
<name>A0ABD4SBL1_9LACO</name>
<dbReference type="AlphaFoldDB" id="A0ABD4SBL1"/>
<reference evidence="1 2" key="1">
    <citation type="submission" date="2021-12" db="EMBL/GenBank/DDBJ databases">
        <title>Antimicrobial susceptibility of Lactobacillus delbrueckii subsp. lactis obtained from milk products and other habitats.</title>
        <authorList>
            <person name="Shani N."/>
        </authorList>
    </citation>
    <scope>NUCLEOTIDE SEQUENCE [LARGE SCALE GENOMIC DNA]</scope>
    <source>
        <strain evidence="1 2">CIRM BIA 266</strain>
    </source>
</reference>
<gene>
    <name evidence="1" type="ORF">LOB39_02285</name>
</gene>